<feature type="compositionally biased region" description="Basic and acidic residues" evidence="12">
    <location>
        <begin position="635"/>
        <end position="673"/>
    </location>
</feature>
<keyword evidence="8 10" id="KW-0040">ANK repeat</keyword>
<evidence type="ECO:0000259" key="13">
    <source>
        <dbReference type="PROSITE" id="PS52044"/>
    </source>
</evidence>
<evidence type="ECO:0000256" key="6">
    <source>
        <dbReference type="ARBA" id="ARBA00022759"/>
    </source>
</evidence>
<protein>
    <recommendedName>
        <fullName evidence="13">VLRF1 domain-containing protein</fullName>
    </recommendedName>
</protein>
<feature type="compositionally biased region" description="Polar residues" evidence="12">
    <location>
        <begin position="305"/>
        <end position="317"/>
    </location>
</feature>
<dbReference type="Pfam" id="PF18826">
    <property type="entry name" value="bVLRF1"/>
    <property type="match status" value="1"/>
</dbReference>
<keyword evidence="15" id="KW-1185">Reference proteome</keyword>
<feature type="region of interest" description="Disordered" evidence="12">
    <location>
        <begin position="298"/>
        <end position="323"/>
    </location>
</feature>
<comment type="subcellular location">
    <subcellularLocation>
        <location evidence="1">Cytoplasm</location>
    </subcellularLocation>
</comment>
<accession>A0A1X7RPK9</accession>
<dbReference type="InterPro" id="IPR013087">
    <property type="entry name" value="Znf_C2H2_type"/>
</dbReference>
<dbReference type="PANTHER" id="PTHR16036:SF2">
    <property type="entry name" value="TRNA ENDONUCLEASE ANKZF1"/>
    <property type="match status" value="1"/>
</dbReference>
<dbReference type="Proteomes" id="UP000215127">
    <property type="component" value="Chromosome 3"/>
</dbReference>
<dbReference type="GO" id="GO:0016787">
    <property type="term" value="F:hydrolase activity"/>
    <property type="evidence" value="ECO:0007669"/>
    <property type="project" value="UniProtKB-KW"/>
</dbReference>
<evidence type="ECO:0000256" key="5">
    <source>
        <dbReference type="ARBA" id="ARBA00022737"/>
    </source>
</evidence>
<keyword evidence="7 11" id="KW-0378">Hydrolase</keyword>
<evidence type="ECO:0000256" key="3">
    <source>
        <dbReference type="ARBA" id="ARBA00022490"/>
    </source>
</evidence>
<feature type="region of interest" description="Disordered" evidence="12">
    <location>
        <begin position="110"/>
        <end position="171"/>
    </location>
</feature>
<dbReference type="PROSITE" id="PS50297">
    <property type="entry name" value="ANK_REP_REGION"/>
    <property type="match status" value="1"/>
</dbReference>
<evidence type="ECO:0000256" key="8">
    <source>
        <dbReference type="ARBA" id="ARBA00023043"/>
    </source>
</evidence>
<comment type="domain">
    <text evidence="11">The VLRF1 domain mediates binding to the 60S ribosomal subunit.</text>
</comment>
<keyword evidence="4 11" id="KW-0540">Nuclease</keyword>
<proteinExistence type="inferred from homology"/>
<dbReference type="GO" id="GO:0005737">
    <property type="term" value="C:cytoplasm"/>
    <property type="evidence" value="ECO:0007669"/>
    <property type="project" value="UniProtKB-SubCell"/>
</dbReference>
<feature type="region of interest" description="Disordered" evidence="12">
    <location>
        <begin position="435"/>
        <end position="459"/>
    </location>
</feature>
<feature type="active site" evidence="11">
    <location>
        <position position="308"/>
    </location>
</feature>
<dbReference type="Pfam" id="PF00023">
    <property type="entry name" value="Ank"/>
    <property type="match status" value="1"/>
</dbReference>
<dbReference type="InterPro" id="IPR002110">
    <property type="entry name" value="Ankyrin_rpt"/>
</dbReference>
<dbReference type="InterPro" id="IPR047139">
    <property type="entry name" value="ANKZ1/VMS1"/>
</dbReference>
<keyword evidence="9" id="KW-0175">Coiled coil</keyword>
<evidence type="ECO:0000256" key="11">
    <source>
        <dbReference type="PROSITE-ProRule" id="PRU01389"/>
    </source>
</evidence>
<keyword evidence="3 11" id="KW-0963">Cytoplasm</keyword>
<evidence type="ECO:0000313" key="15">
    <source>
        <dbReference type="Proteomes" id="UP000215127"/>
    </source>
</evidence>
<feature type="domain" description="VLRF1" evidence="13">
    <location>
        <begin position="251"/>
        <end position="408"/>
    </location>
</feature>
<feature type="region of interest" description="Disordered" evidence="12">
    <location>
        <begin position="215"/>
        <end position="236"/>
    </location>
</feature>
<dbReference type="EMBL" id="LT853694">
    <property type="protein sequence ID" value="SMQ49346.1"/>
    <property type="molecule type" value="Genomic_DNA"/>
</dbReference>
<dbReference type="AlphaFoldDB" id="A0A1X7RPK9"/>
<feature type="repeat" description="ANK" evidence="10">
    <location>
        <begin position="498"/>
        <end position="531"/>
    </location>
</feature>
<dbReference type="InterPro" id="IPR041175">
    <property type="entry name" value="VLRF1/Vms1"/>
</dbReference>
<evidence type="ECO:0000256" key="7">
    <source>
        <dbReference type="ARBA" id="ARBA00022801"/>
    </source>
</evidence>
<feature type="region of interest" description="Disordered" evidence="12">
    <location>
        <begin position="27"/>
        <end position="55"/>
    </location>
</feature>
<sequence>MASTAEKLVQRPLYAFDLPEEILYTLQLKTQPTASPEEPSPSPSRADLTASDLQDGPANATSCNLCGLTFPTLLDQRSHIRSDLHGYNLKQKIRGRKAVNEADFETLVGQLDESISGSDSSESEDDEDDELGGGSKAKESTLSALLKRQAKITDGDADDAPTKKEKRGSGKPPLIWFSTLKLPSNTSLGFYRAIFPVAEQEQEDKMVEIIQRKQLAAKPAPQHQKKVEHDDEEDGGVKLPQSMIQNGTSAAGPHYFLCMIGGGHFAGMIVSLTPKMTKKAGIEDRSATVIAHKTFHRYTTRRKQGGSQSANDNSKGNAHSAGASIRRYNETALTQEVRDLLLEWKQLIDSAELIFIRATGSTNRRTLFGPYEDQVLSHKDVRIRGFPFNTRRATQAELMRAFVELTRVKVTTVDEAALAKQAEEEAAIATAKAEALANSKTTAPKAPKASKEDEEASLHTTQLQALIRRSKAPAMLSYIQSNNLSPDFRFFPADQNHHAPTPLHLAAASNSPVCISSLLIKAGADPTVRNEDGKSAFDIAGDRATRDAFRLARSQLGESKWEWDTANIPPALSQSEVEARTAREKEEKAVEDTAEKQRRQAETERLRKEDKEREKKGVEKKFRKGRVVEAPALTAEERRAEQSKGMSDEMRMRLEREKRARAAEERMKRLAGK</sequence>
<evidence type="ECO:0000256" key="2">
    <source>
        <dbReference type="ARBA" id="ARBA00009262"/>
    </source>
</evidence>
<dbReference type="PANTHER" id="PTHR16036">
    <property type="entry name" value="ANKYRIN REPEAT AND ZINC FINGER DOMAIN-CONTAINING PROTEIN 1"/>
    <property type="match status" value="1"/>
</dbReference>
<dbReference type="Gene3D" id="1.25.40.20">
    <property type="entry name" value="Ankyrin repeat-containing domain"/>
    <property type="match status" value="1"/>
</dbReference>
<dbReference type="GO" id="GO:0004519">
    <property type="term" value="F:endonuclease activity"/>
    <property type="evidence" value="ECO:0007669"/>
    <property type="project" value="UniProtKB-KW"/>
</dbReference>
<name>A0A1X7RPK9_ZYMT9</name>
<evidence type="ECO:0000256" key="1">
    <source>
        <dbReference type="ARBA" id="ARBA00004496"/>
    </source>
</evidence>
<feature type="compositionally biased region" description="Basic and acidic residues" evidence="12">
    <location>
        <begin position="577"/>
        <end position="620"/>
    </location>
</feature>
<dbReference type="PROSITE" id="PS52044">
    <property type="entry name" value="VLRF1"/>
    <property type="match status" value="1"/>
</dbReference>
<feature type="compositionally biased region" description="Acidic residues" evidence="12">
    <location>
        <begin position="121"/>
        <end position="131"/>
    </location>
</feature>
<comment type="similarity">
    <text evidence="2 11">Belongs to the ANKZF1/VMS1 family.</text>
</comment>
<dbReference type="PROSITE" id="PS00028">
    <property type="entry name" value="ZINC_FINGER_C2H2_1"/>
    <property type="match status" value="1"/>
</dbReference>
<organism evidence="14 15">
    <name type="scientific">Zymoseptoria tritici (strain ST99CH_3D7)</name>
    <dbReference type="NCBI Taxonomy" id="1276538"/>
    <lineage>
        <taxon>Eukaryota</taxon>
        <taxon>Fungi</taxon>
        <taxon>Dikarya</taxon>
        <taxon>Ascomycota</taxon>
        <taxon>Pezizomycotina</taxon>
        <taxon>Dothideomycetes</taxon>
        <taxon>Dothideomycetidae</taxon>
        <taxon>Mycosphaerellales</taxon>
        <taxon>Mycosphaerellaceae</taxon>
        <taxon>Zymoseptoria</taxon>
    </lineage>
</organism>
<keyword evidence="6 11" id="KW-0255">Endonuclease</keyword>
<keyword evidence="5" id="KW-0677">Repeat</keyword>
<reference evidence="14 15" key="1">
    <citation type="submission" date="2016-06" db="EMBL/GenBank/DDBJ databases">
        <authorList>
            <person name="Kjaerup R.B."/>
            <person name="Dalgaard T.S."/>
            <person name="Juul-Madsen H.R."/>
        </authorList>
    </citation>
    <scope>NUCLEOTIDE SEQUENCE [LARGE SCALE GENOMIC DNA]</scope>
</reference>
<dbReference type="PROSITE" id="PS50088">
    <property type="entry name" value="ANK_REPEAT"/>
    <property type="match status" value="1"/>
</dbReference>
<feature type="compositionally biased region" description="Low complexity" evidence="12">
    <location>
        <begin position="435"/>
        <end position="447"/>
    </location>
</feature>
<evidence type="ECO:0000256" key="4">
    <source>
        <dbReference type="ARBA" id="ARBA00022722"/>
    </source>
</evidence>
<dbReference type="STRING" id="1276538.A0A1X7RPK9"/>
<evidence type="ECO:0000256" key="12">
    <source>
        <dbReference type="SAM" id="MobiDB-lite"/>
    </source>
</evidence>
<evidence type="ECO:0000256" key="10">
    <source>
        <dbReference type="PROSITE-ProRule" id="PRU00023"/>
    </source>
</evidence>
<evidence type="ECO:0000256" key="9">
    <source>
        <dbReference type="ARBA" id="ARBA00023054"/>
    </source>
</evidence>
<evidence type="ECO:0000313" key="14">
    <source>
        <dbReference type="EMBL" id="SMQ49346.1"/>
    </source>
</evidence>
<dbReference type="GO" id="GO:0036503">
    <property type="term" value="P:ERAD pathway"/>
    <property type="evidence" value="ECO:0007669"/>
    <property type="project" value="TreeGrafter"/>
</dbReference>
<feature type="region of interest" description="Disordered" evidence="12">
    <location>
        <begin position="572"/>
        <end position="673"/>
    </location>
</feature>
<dbReference type="SUPFAM" id="SSF48403">
    <property type="entry name" value="Ankyrin repeat"/>
    <property type="match status" value="1"/>
</dbReference>
<dbReference type="InterPro" id="IPR036770">
    <property type="entry name" value="Ankyrin_rpt-contain_sf"/>
</dbReference>
<gene>
    <name evidence="14" type="ORF">ZT3D7_G4497</name>
</gene>